<evidence type="ECO:0000313" key="22">
    <source>
        <dbReference type="EMBL" id="PQA97714.1"/>
    </source>
</evidence>
<keyword evidence="25" id="KW-1185">Reference proteome</keyword>
<proteinExistence type="inferred from homology"/>
<comment type="subunit">
    <text evidence="17">Homotetramer.</text>
</comment>
<feature type="binding site" evidence="18">
    <location>
        <begin position="128"/>
        <end position="134"/>
    </location>
    <ligand>
        <name>(6S)-NADPHX</name>
        <dbReference type="ChEBI" id="CHEBI:64076"/>
    </ligand>
</feature>
<dbReference type="PIRSF" id="PIRSF017184">
    <property type="entry name" value="Nnr"/>
    <property type="match status" value="1"/>
</dbReference>
<evidence type="ECO:0000256" key="7">
    <source>
        <dbReference type="ARBA" id="ARBA00022840"/>
    </source>
</evidence>
<evidence type="ECO:0000256" key="4">
    <source>
        <dbReference type="ARBA" id="ARBA00009524"/>
    </source>
</evidence>
<feature type="binding site" evidence="17">
    <location>
        <position position="321"/>
    </location>
    <ligand>
        <name>(6S)-NADPHX</name>
        <dbReference type="ChEBI" id="CHEBI:64076"/>
    </ligand>
</feature>
<reference evidence="23" key="2">
    <citation type="submission" date="2017-01" db="EMBL/GenBank/DDBJ databases">
        <authorList>
            <person name="Mah S.A."/>
            <person name="Swanson W.J."/>
            <person name="Moy G.W."/>
            <person name="Vacquier V.D."/>
        </authorList>
    </citation>
    <scope>NUCLEOTIDE SEQUENCE [LARGE SCALE GENOMIC DNA]</scope>
    <source>
        <strain evidence="23">DSM 21068</strain>
    </source>
</reference>
<dbReference type="GO" id="GO:0110051">
    <property type="term" value="P:metabolite repair"/>
    <property type="evidence" value="ECO:0007669"/>
    <property type="project" value="TreeGrafter"/>
</dbReference>
<reference evidence="22 25" key="1">
    <citation type="submission" date="2016-11" db="EMBL/GenBank/DDBJ databases">
        <title>Whole genomes of Flavobacteriaceae.</title>
        <authorList>
            <person name="Stine C."/>
            <person name="Li C."/>
            <person name="Tadesse D."/>
        </authorList>
    </citation>
    <scope>NUCLEOTIDE SEQUENCE [LARGE SCALE GENOMIC DNA]</scope>
    <source>
        <strain evidence="22 25">DSM 21068</strain>
    </source>
</reference>
<evidence type="ECO:0000256" key="18">
    <source>
        <dbReference type="HAMAP-Rule" id="MF_01966"/>
    </source>
</evidence>
<dbReference type="Proteomes" id="UP000238314">
    <property type="component" value="Unassembled WGS sequence"/>
</dbReference>
<evidence type="ECO:0000256" key="16">
    <source>
        <dbReference type="ARBA" id="ARBA00049209"/>
    </source>
</evidence>
<comment type="function">
    <text evidence="14 19">Bifunctional enzyme that catalyzes the epimerization of the S- and R-forms of NAD(P)HX and the dehydration of the S-form of NAD(P)HX at the expense of ADP, which is converted to AMP. This allows the repair of both epimers of NAD(P)HX, a damaged form of NAD(P)H that is a result of enzymatic or heat-dependent hydration.</text>
</comment>
<dbReference type="InterPro" id="IPR029056">
    <property type="entry name" value="Ribokinase-like"/>
</dbReference>
<feature type="binding site" evidence="18">
    <location>
        <position position="139"/>
    </location>
    <ligand>
        <name>(6S)-NADPHX</name>
        <dbReference type="ChEBI" id="CHEBI:64076"/>
    </ligand>
</feature>
<evidence type="ECO:0000256" key="12">
    <source>
        <dbReference type="ARBA" id="ARBA00023239"/>
    </source>
</evidence>
<evidence type="ECO:0000313" key="25">
    <source>
        <dbReference type="Proteomes" id="UP000238314"/>
    </source>
</evidence>
<dbReference type="InterPro" id="IPR004443">
    <property type="entry name" value="YjeF_N_dom"/>
</dbReference>
<evidence type="ECO:0000256" key="2">
    <source>
        <dbReference type="ARBA" id="ARBA00000909"/>
    </source>
</evidence>
<keyword evidence="8 17" id="KW-0521">NADP</keyword>
<organism evidence="23 24">
    <name type="scientific">Chryseobacterium piscicola</name>
    <dbReference type="NCBI Taxonomy" id="551459"/>
    <lineage>
        <taxon>Bacteria</taxon>
        <taxon>Pseudomonadati</taxon>
        <taxon>Bacteroidota</taxon>
        <taxon>Flavobacteriia</taxon>
        <taxon>Flavobacteriales</taxon>
        <taxon>Weeksellaceae</taxon>
        <taxon>Chryseobacterium group</taxon>
        <taxon>Chryseobacterium</taxon>
    </lineage>
</organism>
<keyword evidence="5 18" id="KW-0479">Metal-binding</keyword>
<dbReference type="PANTHER" id="PTHR12592">
    <property type="entry name" value="ATP-DEPENDENT (S)-NAD(P)H-HYDRATE DEHYDRATASE FAMILY MEMBER"/>
    <property type="match status" value="1"/>
</dbReference>
<keyword evidence="7 17" id="KW-0067">ATP-binding</keyword>
<dbReference type="GO" id="GO:0052855">
    <property type="term" value="F:ADP-dependent NAD(P)H-hydrate dehydratase activity"/>
    <property type="evidence" value="ECO:0007669"/>
    <property type="project" value="UniProtKB-UniRule"/>
</dbReference>
<evidence type="ECO:0000256" key="13">
    <source>
        <dbReference type="ARBA" id="ARBA00023268"/>
    </source>
</evidence>
<comment type="similarity">
    <text evidence="4 19">In the C-terminal section; belongs to the NnrD/CARKD family.</text>
</comment>
<comment type="catalytic activity">
    <reaction evidence="15 17 19">
        <text>(6S)-NADHX + ADP = AMP + phosphate + NADH + H(+)</text>
        <dbReference type="Rhea" id="RHEA:32223"/>
        <dbReference type="ChEBI" id="CHEBI:15378"/>
        <dbReference type="ChEBI" id="CHEBI:43474"/>
        <dbReference type="ChEBI" id="CHEBI:57945"/>
        <dbReference type="ChEBI" id="CHEBI:64074"/>
        <dbReference type="ChEBI" id="CHEBI:456215"/>
        <dbReference type="ChEBI" id="CHEBI:456216"/>
        <dbReference type="EC" id="4.2.1.136"/>
    </reaction>
</comment>
<evidence type="ECO:0000259" key="21">
    <source>
        <dbReference type="PROSITE" id="PS51385"/>
    </source>
</evidence>
<dbReference type="Pfam" id="PF01256">
    <property type="entry name" value="Carb_kinase"/>
    <property type="match status" value="1"/>
</dbReference>
<sequence>MKIFTTDAIKKADAVTIEKEPISSVNLIERAAESSAYWIYLNCKNYTRFTIFCGPGKNGSEGFAIARMLYLKGFDVDVFIDKSKSKLSDDALLNFKRLQDFSGITIYDFVEIDQYNFEKTVLVDALFGVGLSQNLEVIYKDVIQKLNLKKNPKISIDIPSGLFANHLNEENDIIFKTDYTLTFQFWKKSFLHPETGIYSGEVVVLDIKLNQEFIDKTETFDFVIDDDLILKIFKPRENFAHKGIYGKAIIVGGSYGKMGAAVLATKSAMRTGSGLTFVLAPNCGYTVLQTTCPEAIFIEGCEKKIIQIEEQENAVYGIGPGLGTEKETEKGLFKFLKNHQKPLVLDADALNMISKDESYLKIIPKHSIITPHPKEFERLFGKTENSFERLDLAKRKAKELEIIIVLKDHYTQVVTSEGLAFYNVTGNSGLAKGGSGDILTGILTSLLAQQYPSLEAALLGVWLHGKAADFAFEKYSREAMQPTDVINEIGNVFLSLNKKATTKL</sequence>
<dbReference type="NCBIfam" id="TIGR00197">
    <property type="entry name" value="yjeF_nterm"/>
    <property type="match status" value="1"/>
</dbReference>
<name>A0A1N7LEP1_9FLAO</name>
<keyword evidence="10 17" id="KW-0520">NAD</keyword>
<dbReference type="STRING" id="551459.SAMN05421796_102260"/>
<dbReference type="Gene3D" id="3.40.50.10260">
    <property type="entry name" value="YjeF N-terminal domain"/>
    <property type="match status" value="1"/>
</dbReference>
<feature type="binding site" evidence="17">
    <location>
        <position position="437"/>
    </location>
    <ligand>
        <name>(6S)-NADPHX</name>
        <dbReference type="ChEBI" id="CHEBI:64076"/>
    </ligand>
</feature>
<dbReference type="InterPro" id="IPR030677">
    <property type="entry name" value="Nnr"/>
</dbReference>
<feature type="binding site" evidence="17">
    <location>
        <position position="260"/>
    </location>
    <ligand>
        <name>(6S)-NADPHX</name>
        <dbReference type="ChEBI" id="CHEBI:64076"/>
    </ligand>
</feature>
<comment type="catalytic activity">
    <reaction evidence="2 18 19">
        <text>(6R)-NADPHX = (6S)-NADPHX</text>
        <dbReference type="Rhea" id="RHEA:32227"/>
        <dbReference type="ChEBI" id="CHEBI:64076"/>
        <dbReference type="ChEBI" id="CHEBI:64077"/>
        <dbReference type="EC" id="5.1.99.6"/>
    </reaction>
</comment>
<evidence type="ECO:0000256" key="14">
    <source>
        <dbReference type="ARBA" id="ARBA00025153"/>
    </source>
</evidence>
<feature type="domain" description="YjeF N-terminal" evidence="21">
    <location>
        <begin position="9"/>
        <end position="215"/>
    </location>
</feature>
<dbReference type="EMBL" id="FTOJ01000002">
    <property type="protein sequence ID" value="SIS72290.1"/>
    <property type="molecule type" value="Genomic_DNA"/>
</dbReference>
<comment type="function">
    <text evidence="18">Catalyzes the epimerization of the S- and R-forms of NAD(P)HX, a damaged form of NAD(P)H that is a result of enzymatic or heat-dependent hydration. This is a prerequisite for the S-specific NAD(P)H-hydrate dehydratase to allow the repair of both epimers of NAD(P)HX.</text>
</comment>
<dbReference type="HAMAP" id="MF_01966">
    <property type="entry name" value="NADHX_epimerase"/>
    <property type="match status" value="1"/>
</dbReference>
<gene>
    <name evidence="17" type="primary">nnrD</name>
    <name evidence="18" type="synonym">nnrE</name>
    <name evidence="22" type="ORF">B0A70_02610</name>
    <name evidence="23" type="ORF">SAMN05421796_102260</name>
</gene>
<feature type="binding site" evidence="17">
    <location>
        <begin position="407"/>
        <end position="411"/>
    </location>
    <ligand>
        <name>AMP</name>
        <dbReference type="ChEBI" id="CHEBI:456215"/>
    </ligand>
</feature>
<feature type="binding site" evidence="18">
    <location>
        <position position="160"/>
    </location>
    <ligand>
        <name>K(+)</name>
        <dbReference type="ChEBI" id="CHEBI:29103"/>
    </ligand>
</feature>
<evidence type="ECO:0000256" key="8">
    <source>
        <dbReference type="ARBA" id="ARBA00022857"/>
    </source>
</evidence>
<dbReference type="GO" id="GO:0046872">
    <property type="term" value="F:metal ion binding"/>
    <property type="evidence" value="ECO:0007669"/>
    <property type="project" value="UniProtKB-UniRule"/>
</dbReference>
<reference evidence="24" key="3">
    <citation type="submission" date="2017-01" db="EMBL/GenBank/DDBJ databases">
        <authorList>
            <person name="Varghese N."/>
            <person name="Submissions S."/>
        </authorList>
    </citation>
    <scope>NUCLEOTIDE SEQUENCE [LARGE SCALE GENOMIC DNA]</scope>
    <source>
        <strain evidence="24">DSM 21068</strain>
    </source>
</reference>
<keyword evidence="13" id="KW-0511">Multifunctional enzyme</keyword>
<feature type="binding site" evidence="17">
    <location>
        <position position="372"/>
    </location>
    <ligand>
        <name>(6S)-NADPHX</name>
        <dbReference type="ChEBI" id="CHEBI:64076"/>
    </ligand>
</feature>
<dbReference type="NCBIfam" id="TIGR00196">
    <property type="entry name" value="yjeF_cterm"/>
    <property type="match status" value="1"/>
</dbReference>
<comment type="catalytic activity">
    <reaction evidence="16 17 19">
        <text>(6S)-NADPHX + ADP = AMP + phosphate + NADPH + H(+)</text>
        <dbReference type="Rhea" id="RHEA:32235"/>
        <dbReference type="ChEBI" id="CHEBI:15378"/>
        <dbReference type="ChEBI" id="CHEBI:43474"/>
        <dbReference type="ChEBI" id="CHEBI:57783"/>
        <dbReference type="ChEBI" id="CHEBI:64076"/>
        <dbReference type="ChEBI" id="CHEBI:456215"/>
        <dbReference type="ChEBI" id="CHEBI:456216"/>
        <dbReference type="EC" id="4.2.1.136"/>
    </reaction>
</comment>
<evidence type="ECO:0000313" key="24">
    <source>
        <dbReference type="Proteomes" id="UP000186246"/>
    </source>
</evidence>
<comment type="function">
    <text evidence="17">Catalyzes the dehydration of the S-form of NAD(P)HX at the expense of ADP, which is converted to AMP. Together with NAD(P)HX epimerase, which catalyzes the epimerization of the S- and R-forms, the enzyme allows the repair of both epimers of NAD(P)HX, a damaged form of NAD(P)H that is a result of enzymatic or heat-dependent hydration.</text>
</comment>
<dbReference type="PANTHER" id="PTHR12592:SF0">
    <property type="entry name" value="ATP-DEPENDENT (S)-NAD(P)H-HYDRATE DEHYDRATASE"/>
    <property type="match status" value="1"/>
</dbReference>
<comment type="cofactor">
    <cofactor evidence="18 19">
        <name>K(+)</name>
        <dbReference type="ChEBI" id="CHEBI:29103"/>
    </cofactor>
    <text evidence="18 19">Binds 1 potassium ion per subunit.</text>
</comment>
<evidence type="ECO:0000256" key="9">
    <source>
        <dbReference type="ARBA" id="ARBA00022958"/>
    </source>
</evidence>
<dbReference type="Proteomes" id="UP000186246">
    <property type="component" value="Unassembled WGS sequence"/>
</dbReference>
<dbReference type="RefSeq" id="WP_076450838.1">
    <property type="nucleotide sequence ID" value="NZ_FTOJ01000002.1"/>
</dbReference>
<accession>A0A1N7LEP1</accession>
<feature type="binding site" evidence="18">
    <location>
        <position position="58"/>
    </location>
    <ligand>
        <name>K(+)</name>
        <dbReference type="ChEBI" id="CHEBI:29103"/>
    </ligand>
</feature>
<evidence type="ECO:0000256" key="11">
    <source>
        <dbReference type="ARBA" id="ARBA00023235"/>
    </source>
</evidence>
<dbReference type="CDD" id="cd01171">
    <property type="entry name" value="YXKO-related"/>
    <property type="match status" value="1"/>
</dbReference>
<dbReference type="Gene3D" id="3.40.1190.20">
    <property type="match status" value="1"/>
</dbReference>
<feature type="domain" description="YjeF C-terminal" evidence="20">
    <location>
        <begin position="225"/>
        <end position="496"/>
    </location>
</feature>
<keyword evidence="9 18" id="KW-0630">Potassium</keyword>
<evidence type="ECO:0000259" key="20">
    <source>
        <dbReference type="PROSITE" id="PS51383"/>
    </source>
</evidence>
<comment type="similarity">
    <text evidence="3 19">In the N-terminal section; belongs to the NnrE/AIBP family.</text>
</comment>
<feature type="binding site" evidence="18">
    <location>
        <begin position="57"/>
        <end position="61"/>
    </location>
    <ligand>
        <name>(6S)-NADPHX</name>
        <dbReference type="ChEBI" id="CHEBI:64076"/>
    </ligand>
</feature>
<evidence type="ECO:0000256" key="15">
    <source>
        <dbReference type="ARBA" id="ARBA00048238"/>
    </source>
</evidence>
<dbReference type="SUPFAM" id="SSF53613">
    <property type="entry name" value="Ribokinase-like"/>
    <property type="match status" value="1"/>
</dbReference>
<dbReference type="GO" id="GO:0005524">
    <property type="term" value="F:ATP binding"/>
    <property type="evidence" value="ECO:0007669"/>
    <property type="project" value="UniProtKB-UniRule"/>
</dbReference>
<evidence type="ECO:0000256" key="3">
    <source>
        <dbReference type="ARBA" id="ARBA00006001"/>
    </source>
</evidence>
<dbReference type="InterPro" id="IPR000631">
    <property type="entry name" value="CARKD"/>
</dbReference>
<evidence type="ECO:0000256" key="19">
    <source>
        <dbReference type="PIRNR" id="PIRNR017184"/>
    </source>
</evidence>
<dbReference type="AlphaFoldDB" id="A0A1N7LEP1"/>
<protein>
    <recommendedName>
        <fullName evidence="19">Bifunctional NAD(P)H-hydrate repair enzyme</fullName>
    </recommendedName>
    <alternativeName>
        <fullName evidence="19">Nicotinamide nucleotide repair protein</fullName>
    </alternativeName>
    <domain>
        <recommendedName>
            <fullName evidence="19">ADP-dependent (S)-NAD(P)H-hydrate dehydratase</fullName>
            <ecNumber evidence="19">4.2.1.136</ecNumber>
        </recommendedName>
        <alternativeName>
            <fullName evidence="19">ADP-dependent NAD(P)HX dehydratase</fullName>
        </alternativeName>
    </domain>
    <domain>
        <recommendedName>
            <fullName evidence="19">NAD(P)H-hydrate epimerase</fullName>
            <ecNumber evidence="19">5.1.99.6</ecNumber>
        </recommendedName>
    </domain>
</protein>
<evidence type="ECO:0000256" key="5">
    <source>
        <dbReference type="ARBA" id="ARBA00022723"/>
    </source>
</evidence>
<evidence type="ECO:0000256" key="1">
    <source>
        <dbReference type="ARBA" id="ARBA00000013"/>
    </source>
</evidence>
<dbReference type="HAMAP" id="MF_01965">
    <property type="entry name" value="NADHX_dehydratase"/>
    <property type="match status" value="1"/>
</dbReference>
<dbReference type="Pfam" id="PF03853">
    <property type="entry name" value="YjeF_N"/>
    <property type="match status" value="1"/>
</dbReference>
<comment type="catalytic activity">
    <reaction evidence="1 18 19">
        <text>(6R)-NADHX = (6S)-NADHX</text>
        <dbReference type="Rhea" id="RHEA:32215"/>
        <dbReference type="ChEBI" id="CHEBI:64074"/>
        <dbReference type="ChEBI" id="CHEBI:64075"/>
        <dbReference type="EC" id="5.1.99.6"/>
    </reaction>
</comment>
<comment type="similarity">
    <text evidence="17">Belongs to the NnrD/CARKD family.</text>
</comment>
<keyword evidence="12 17" id="KW-0456">Lyase</keyword>
<dbReference type="PROSITE" id="PS51383">
    <property type="entry name" value="YJEF_C_3"/>
    <property type="match status" value="1"/>
</dbReference>
<evidence type="ECO:0000256" key="10">
    <source>
        <dbReference type="ARBA" id="ARBA00023027"/>
    </source>
</evidence>
<feature type="binding site" evidence="17">
    <location>
        <position position="436"/>
    </location>
    <ligand>
        <name>AMP</name>
        <dbReference type="ChEBI" id="CHEBI:456215"/>
    </ligand>
</feature>
<dbReference type="EC" id="5.1.99.6" evidence="19"/>
<comment type="cofactor">
    <cofactor evidence="17">
        <name>Mg(2+)</name>
        <dbReference type="ChEBI" id="CHEBI:18420"/>
    </cofactor>
</comment>
<feature type="binding site" evidence="18">
    <location>
        <position position="124"/>
    </location>
    <ligand>
        <name>K(+)</name>
        <dbReference type="ChEBI" id="CHEBI:29103"/>
    </ligand>
</feature>
<evidence type="ECO:0000256" key="6">
    <source>
        <dbReference type="ARBA" id="ARBA00022741"/>
    </source>
</evidence>
<dbReference type="PROSITE" id="PS51385">
    <property type="entry name" value="YJEF_N"/>
    <property type="match status" value="1"/>
</dbReference>
<dbReference type="GO" id="GO:0052856">
    <property type="term" value="F:NAD(P)HX epimerase activity"/>
    <property type="evidence" value="ECO:0007669"/>
    <property type="project" value="UniProtKB-UniRule"/>
</dbReference>
<dbReference type="EC" id="4.2.1.136" evidence="19"/>
<dbReference type="EMBL" id="MUGO01000002">
    <property type="protein sequence ID" value="PQA97714.1"/>
    <property type="molecule type" value="Genomic_DNA"/>
</dbReference>
<keyword evidence="6 17" id="KW-0547">Nucleotide-binding</keyword>
<dbReference type="SUPFAM" id="SSF64153">
    <property type="entry name" value="YjeF N-terminal domain-like"/>
    <property type="match status" value="1"/>
</dbReference>
<keyword evidence="11 18" id="KW-0413">Isomerase</keyword>
<comment type="similarity">
    <text evidence="18">Belongs to the NnrE/AIBP family.</text>
</comment>
<evidence type="ECO:0000313" key="23">
    <source>
        <dbReference type="EMBL" id="SIS72290.1"/>
    </source>
</evidence>
<feature type="binding site" evidence="18">
    <location>
        <position position="157"/>
    </location>
    <ligand>
        <name>(6S)-NADPHX</name>
        <dbReference type="ChEBI" id="CHEBI:64076"/>
    </ligand>
</feature>
<dbReference type="GO" id="GO:0046496">
    <property type="term" value="P:nicotinamide nucleotide metabolic process"/>
    <property type="evidence" value="ECO:0007669"/>
    <property type="project" value="UniProtKB-UniRule"/>
</dbReference>
<dbReference type="InterPro" id="IPR036652">
    <property type="entry name" value="YjeF_N_dom_sf"/>
</dbReference>
<dbReference type="OrthoDB" id="9806925at2"/>
<evidence type="ECO:0000256" key="17">
    <source>
        <dbReference type="HAMAP-Rule" id="MF_01965"/>
    </source>
</evidence>